<sequence>MINKGDAKKIAVTVVGAVAAAYTIKFLRTQGWL</sequence>
<evidence type="ECO:0000313" key="2">
    <source>
        <dbReference type="Proteomes" id="UP000003836"/>
    </source>
</evidence>
<keyword evidence="2" id="KW-1185">Reference proteome</keyword>
<protein>
    <submittedName>
        <fullName evidence="1">Uncharacterized protein</fullName>
    </submittedName>
</protein>
<name>A0ABP2LS11_9VIBR</name>
<dbReference type="EMBL" id="AFWI01000002">
    <property type="protein sequence ID" value="EGU59071.1"/>
    <property type="molecule type" value="Genomic_DNA"/>
</dbReference>
<reference evidence="1 2" key="1">
    <citation type="journal article" date="2012" name="Int. J. Syst. Evol. Microbiol.">
        <title>Vibrio caribbeanicus sp. nov., isolated from the marine sponge Scleritoderma cyanea.</title>
        <authorList>
            <person name="Hoffmann M."/>
            <person name="Monday S.R."/>
            <person name="Allard M.W."/>
            <person name="Strain E.A."/>
            <person name="Whittaker P."/>
            <person name="Naum M."/>
            <person name="McCarthy P.J."/>
            <person name="Lopez J.V."/>
            <person name="Fischer M."/>
            <person name="Brown E.W."/>
        </authorList>
    </citation>
    <scope>NUCLEOTIDE SEQUENCE [LARGE SCALE GENOMIC DNA]</scope>
    <source>
        <strain evidence="1 2">ATCC 19109</strain>
    </source>
</reference>
<organism evidence="1 2">
    <name type="scientific">Vibrio tubiashii ATCC 19109</name>
    <dbReference type="NCBI Taxonomy" id="1051646"/>
    <lineage>
        <taxon>Bacteria</taxon>
        <taxon>Pseudomonadati</taxon>
        <taxon>Pseudomonadota</taxon>
        <taxon>Gammaproteobacteria</taxon>
        <taxon>Vibrionales</taxon>
        <taxon>Vibrionaceae</taxon>
        <taxon>Vibrio</taxon>
        <taxon>Vibrio oreintalis group</taxon>
    </lineage>
</organism>
<proteinExistence type="predicted"/>
<evidence type="ECO:0000313" key="1">
    <source>
        <dbReference type="EMBL" id="EGU59071.1"/>
    </source>
</evidence>
<gene>
    <name evidence="1" type="ORF">VITU9109_18995</name>
</gene>
<accession>A0ABP2LS11</accession>
<dbReference type="Proteomes" id="UP000003836">
    <property type="component" value="Unassembled WGS sequence"/>
</dbReference>
<comment type="caution">
    <text evidence="1">The sequence shown here is derived from an EMBL/GenBank/DDBJ whole genome shotgun (WGS) entry which is preliminary data.</text>
</comment>